<evidence type="ECO:0000313" key="5">
    <source>
        <dbReference type="Proteomes" id="UP001162881"/>
    </source>
</evidence>
<dbReference type="Pfam" id="PF14559">
    <property type="entry name" value="TPR_19"/>
    <property type="match status" value="3"/>
</dbReference>
<accession>A0ABT0B9W2</accession>
<comment type="caution">
    <text evidence="4">The sequence shown here is derived from an EMBL/GenBank/DDBJ whole genome shotgun (WGS) entry which is preliminary data.</text>
</comment>
<sequence>MRFSPVRPAGILFPLLVLTLVAGCGDSPETLFTKAQKSFAQEEYDTARIEVASALKDDPNNPAMLALLARSYLRLGDPDGAEGALNRMEQAGGSDKGLAAVRAEIALIRGRPAQALQTLGSDTSADAWRVRAEANLALDNRNAAIDAFEKGLGAGGGIRLAEAYARFRLNAGDLDQVDTIYRRMVAMDAKAYETMTLAGDLAAARGQTDAAIAAFEKVVKAYPDRIAPRLALANQYDAKGQVDKAMQVVEAAGKLGQDPAAVEALKVQLMSEKGEWTAIRDLLRNRESQLDPGSAMSMSYGEALLHLGQGDQARLIFKRASLALPGNPYARLMLGISLIETNDNAGAWATLKPLAMSPLARREEIDAARQAAEAVGAPEAAALKARLQPDQLKAAQARIDAGAAAMSTGQWDRAIAIYAPMLAGSPNDVELLKRLALAHSHLGQGDQAIGFADRAVAIDAHNPDCLYVAGYVRLESGADVAKARTLLKAAADADPNNATIARELVKANAAQG</sequence>
<dbReference type="RefSeq" id="WP_244017159.1">
    <property type="nucleotide sequence ID" value="NZ_JALHLF010000008.1"/>
</dbReference>
<proteinExistence type="predicted"/>
<feature type="repeat" description="TPR" evidence="3">
    <location>
        <begin position="192"/>
        <end position="225"/>
    </location>
</feature>
<name>A0ABT0B9W2_9SPHN</name>
<evidence type="ECO:0000256" key="3">
    <source>
        <dbReference type="PROSITE-ProRule" id="PRU00339"/>
    </source>
</evidence>
<keyword evidence="2 3" id="KW-0802">TPR repeat</keyword>
<evidence type="ECO:0000313" key="4">
    <source>
        <dbReference type="EMBL" id="MCJ2181852.1"/>
    </source>
</evidence>
<dbReference type="EMBL" id="JALHLF010000008">
    <property type="protein sequence ID" value="MCJ2181852.1"/>
    <property type="molecule type" value="Genomic_DNA"/>
</dbReference>
<evidence type="ECO:0000256" key="1">
    <source>
        <dbReference type="ARBA" id="ARBA00022737"/>
    </source>
</evidence>
<protein>
    <submittedName>
        <fullName evidence="4">Tetratricopeptide repeat protein</fullName>
    </submittedName>
</protein>
<dbReference type="InterPro" id="IPR051012">
    <property type="entry name" value="CellSynth/LPSAsmb/PSIAsmb"/>
</dbReference>
<organism evidence="4 5">
    <name type="scientific">Novosphingobium organovorum</name>
    <dbReference type="NCBI Taxonomy" id="2930092"/>
    <lineage>
        <taxon>Bacteria</taxon>
        <taxon>Pseudomonadati</taxon>
        <taxon>Pseudomonadota</taxon>
        <taxon>Alphaproteobacteria</taxon>
        <taxon>Sphingomonadales</taxon>
        <taxon>Sphingomonadaceae</taxon>
        <taxon>Novosphingobium</taxon>
    </lineage>
</organism>
<dbReference type="Gene3D" id="1.25.40.10">
    <property type="entry name" value="Tetratricopeptide repeat domain"/>
    <property type="match status" value="3"/>
</dbReference>
<dbReference type="PROSITE" id="PS50005">
    <property type="entry name" value="TPR"/>
    <property type="match status" value="1"/>
</dbReference>
<gene>
    <name evidence="4" type="ORF">MTR62_03925</name>
</gene>
<dbReference type="SUPFAM" id="SSF48452">
    <property type="entry name" value="TPR-like"/>
    <property type="match status" value="3"/>
</dbReference>
<evidence type="ECO:0000256" key="2">
    <source>
        <dbReference type="ARBA" id="ARBA00022803"/>
    </source>
</evidence>
<dbReference type="PANTHER" id="PTHR45586">
    <property type="entry name" value="TPR REPEAT-CONTAINING PROTEIN PA4667"/>
    <property type="match status" value="1"/>
</dbReference>
<keyword evidence="1" id="KW-0677">Repeat</keyword>
<dbReference type="Proteomes" id="UP001162881">
    <property type="component" value="Unassembled WGS sequence"/>
</dbReference>
<dbReference type="PROSITE" id="PS51257">
    <property type="entry name" value="PROKAR_LIPOPROTEIN"/>
    <property type="match status" value="1"/>
</dbReference>
<dbReference type="InterPro" id="IPR011990">
    <property type="entry name" value="TPR-like_helical_dom_sf"/>
</dbReference>
<dbReference type="PANTHER" id="PTHR45586:SF1">
    <property type="entry name" value="LIPOPOLYSACCHARIDE ASSEMBLY PROTEIN B"/>
    <property type="match status" value="1"/>
</dbReference>
<reference evidence="4" key="1">
    <citation type="submission" date="2022-03" db="EMBL/GenBank/DDBJ databases">
        <title>Identification of a novel bacterium isolated from mangrove sediments.</title>
        <authorList>
            <person name="Pan X."/>
        </authorList>
    </citation>
    <scope>NUCLEOTIDE SEQUENCE</scope>
    <source>
        <strain evidence="4">B1949</strain>
    </source>
</reference>
<dbReference type="InterPro" id="IPR019734">
    <property type="entry name" value="TPR_rpt"/>
</dbReference>
<dbReference type="SMART" id="SM00028">
    <property type="entry name" value="TPR"/>
    <property type="match status" value="7"/>
</dbReference>
<keyword evidence="5" id="KW-1185">Reference proteome</keyword>